<dbReference type="EMBL" id="NAJO01000017">
    <property type="protein sequence ID" value="OQO06396.1"/>
    <property type="molecule type" value="Genomic_DNA"/>
</dbReference>
<organism evidence="2 3">
    <name type="scientific">Cryoendolithus antarcticus</name>
    <dbReference type="NCBI Taxonomy" id="1507870"/>
    <lineage>
        <taxon>Eukaryota</taxon>
        <taxon>Fungi</taxon>
        <taxon>Dikarya</taxon>
        <taxon>Ascomycota</taxon>
        <taxon>Pezizomycotina</taxon>
        <taxon>Dothideomycetes</taxon>
        <taxon>Dothideomycetidae</taxon>
        <taxon>Cladosporiales</taxon>
        <taxon>Cladosporiaceae</taxon>
        <taxon>Cryoendolithus</taxon>
    </lineage>
</organism>
<dbReference type="OrthoDB" id="1881at2759"/>
<feature type="region of interest" description="Disordered" evidence="1">
    <location>
        <begin position="134"/>
        <end position="204"/>
    </location>
</feature>
<dbReference type="InParanoid" id="A0A1V8T4P5"/>
<feature type="region of interest" description="Disordered" evidence="1">
    <location>
        <begin position="78"/>
        <end position="100"/>
    </location>
</feature>
<reference evidence="3" key="1">
    <citation type="submission" date="2017-03" db="EMBL/GenBank/DDBJ databases">
        <title>Genomes of endolithic fungi from Antarctica.</title>
        <authorList>
            <person name="Coleine C."/>
            <person name="Masonjones S."/>
            <person name="Stajich J.E."/>
        </authorList>
    </citation>
    <scope>NUCLEOTIDE SEQUENCE [LARGE SCALE GENOMIC DNA]</scope>
    <source>
        <strain evidence="3">CCFEE 5527</strain>
    </source>
</reference>
<gene>
    <name evidence="2" type="ORF">B0A48_08986</name>
</gene>
<feature type="region of interest" description="Disordered" evidence="1">
    <location>
        <begin position="301"/>
        <end position="334"/>
    </location>
</feature>
<accession>A0A1V8T4P5</accession>
<protein>
    <submittedName>
        <fullName evidence="2">Uncharacterized protein</fullName>
    </submittedName>
</protein>
<name>A0A1V8T4P5_9PEZI</name>
<dbReference type="AlphaFoldDB" id="A0A1V8T4P5"/>
<feature type="compositionally biased region" description="Basic and acidic residues" evidence="1">
    <location>
        <begin position="178"/>
        <end position="204"/>
    </location>
</feature>
<dbReference type="STRING" id="1507870.A0A1V8T4P5"/>
<evidence type="ECO:0000313" key="2">
    <source>
        <dbReference type="EMBL" id="OQO06396.1"/>
    </source>
</evidence>
<keyword evidence="3" id="KW-1185">Reference proteome</keyword>
<feature type="compositionally biased region" description="Low complexity" evidence="1">
    <location>
        <begin position="134"/>
        <end position="150"/>
    </location>
</feature>
<sequence>MPRSCIGSLGAVCDTLLPDEPPANDIAISALDVHNLVSTKEVGNTLNTNQAQLLDVLHALQAHHDQLDMKLDTISQSSFTSHPSLRSTASAPRSASRLSISASRLSIDKGSKDRSTYDFATWKLPVWSDNGSISDQWSQASSASQHSAQAPGGRRTSLRVSPRPSTPFRRRSLSGDQPLHDLQEPNDTTGDRIPDHDSHWTDESLEDDRPLLQRHYWDAAMLCQWTDGRDRINKWMLHILGVDVKQAAVHQQAIEAELSRQGLSVDEVLIAGGSWERLAFQYWLIDEAALGVNMLHPKEADTIPSLGPPSLRTDRSSQKTFEHGTSPPVEPSILPSGVIMGCGVGASDAAITPPDTLDEPSEDRADIRWRHDYFKELQDAVRAIQPRRTGSPAVGNKPLMSSIAIQIPRGAVWDDSESSDSDDEYGSPPMHIRKQSGELVKSALRPAQSRRWYSMPGTPTYSKSVHYNDDTNRVRHFMQVDRPIAISAGPSPVEQYESEAEFPFASPPRKTADDVSPQATVAGPRTRYDFLTCTARRC</sequence>
<feature type="region of interest" description="Disordered" evidence="1">
    <location>
        <begin position="410"/>
        <end position="436"/>
    </location>
</feature>
<feature type="compositionally biased region" description="Low complexity" evidence="1">
    <location>
        <begin position="84"/>
        <end position="100"/>
    </location>
</feature>
<feature type="compositionally biased region" description="Acidic residues" evidence="1">
    <location>
        <begin position="414"/>
        <end position="425"/>
    </location>
</feature>
<proteinExistence type="predicted"/>
<evidence type="ECO:0000313" key="3">
    <source>
        <dbReference type="Proteomes" id="UP000192596"/>
    </source>
</evidence>
<feature type="compositionally biased region" description="Basic and acidic residues" evidence="1">
    <location>
        <begin position="312"/>
        <end position="322"/>
    </location>
</feature>
<comment type="caution">
    <text evidence="2">The sequence shown here is derived from an EMBL/GenBank/DDBJ whole genome shotgun (WGS) entry which is preliminary data.</text>
</comment>
<evidence type="ECO:0000256" key="1">
    <source>
        <dbReference type="SAM" id="MobiDB-lite"/>
    </source>
</evidence>
<dbReference type="Proteomes" id="UP000192596">
    <property type="component" value="Unassembled WGS sequence"/>
</dbReference>